<dbReference type="PATRIC" id="fig|1433126.3.peg.2820"/>
<organism evidence="5 6">
    <name type="scientific">Mucinivorans hirudinis</name>
    <dbReference type="NCBI Taxonomy" id="1433126"/>
    <lineage>
        <taxon>Bacteria</taxon>
        <taxon>Pseudomonadati</taxon>
        <taxon>Bacteroidota</taxon>
        <taxon>Bacteroidia</taxon>
        <taxon>Bacteroidales</taxon>
        <taxon>Rikenellaceae</taxon>
        <taxon>Mucinivorans</taxon>
    </lineage>
</organism>
<reference evidence="5 6" key="1">
    <citation type="journal article" date="2015" name="Genome Announc.">
        <title>Complete Genome Sequence of the Novel Leech Symbiont Mucinivorans hirudinis M3T.</title>
        <authorList>
            <person name="Nelson M.C."/>
            <person name="Bomar L."/>
            <person name="Graf J."/>
        </authorList>
    </citation>
    <scope>NUCLEOTIDE SEQUENCE [LARGE SCALE GENOMIC DNA]</scope>
    <source>
        <strain evidence="6">M3</strain>
    </source>
</reference>
<evidence type="ECO:0000313" key="5">
    <source>
        <dbReference type="EMBL" id="CDN32916.1"/>
    </source>
</evidence>
<dbReference type="PANTHER" id="PTHR43751:SF6">
    <property type="entry name" value="N-ACETYLGALACTOSAMINE-6-O-SULFATASE"/>
    <property type="match status" value="1"/>
</dbReference>
<dbReference type="Pfam" id="PF00884">
    <property type="entry name" value="Sulfatase"/>
    <property type="match status" value="1"/>
</dbReference>
<dbReference type="KEGG" id="rbc:BN938_2850"/>
<dbReference type="EMBL" id="HG934468">
    <property type="protein sequence ID" value="CDN32916.1"/>
    <property type="molecule type" value="Genomic_DNA"/>
</dbReference>
<proteinExistence type="inferred from homology"/>
<feature type="modified residue" description="3-oxoalanine (Ser)" evidence="3">
    <location>
        <position position="67"/>
    </location>
</feature>
<dbReference type="Gene3D" id="3.30.1120.10">
    <property type="match status" value="1"/>
</dbReference>
<dbReference type="PROSITE" id="PS00149">
    <property type="entry name" value="SULFATASE_2"/>
    <property type="match status" value="1"/>
</dbReference>
<dbReference type="HOGENOM" id="CLU_006332_10_3_10"/>
<dbReference type="InterPro" id="IPR017850">
    <property type="entry name" value="Alkaline_phosphatase_core_sf"/>
</dbReference>
<dbReference type="InterPro" id="IPR024607">
    <property type="entry name" value="Sulfatase_CS"/>
</dbReference>
<dbReference type="PANTHER" id="PTHR43751">
    <property type="entry name" value="SULFATASE"/>
    <property type="match status" value="1"/>
</dbReference>
<dbReference type="PROSITE" id="PS00523">
    <property type="entry name" value="SULFATASE_1"/>
    <property type="match status" value="1"/>
</dbReference>
<dbReference type="AlphaFoldDB" id="A0A060RB93"/>
<dbReference type="SUPFAM" id="SSF53649">
    <property type="entry name" value="Alkaline phosphatase-like"/>
    <property type="match status" value="1"/>
</dbReference>
<dbReference type="EC" id="3.1.6.6" evidence="5"/>
<keyword evidence="6" id="KW-1185">Reference proteome</keyword>
<dbReference type="GO" id="GO:0047753">
    <property type="term" value="F:choline-sulfatase activity"/>
    <property type="evidence" value="ECO:0007669"/>
    <property type="project" value="UniProtKB-EC"/>
</dbReference>
<dbReference type="InterPro" id="IPR000917">
    <property type="entry name" value="Sulfatase_N"/>
</dbReference>
<accession>A0A060RB93</accession>
<dbReference type="Gene3D" id="3.40.720.10">
    <property type="entry name" value="Alkaline Phosphatase, subunit A"/>
    <property type="match status" value="1"/>
</dbReference>
<evidence type="ECO:0000256" key="1">
    <source>
        <dbReference type="ARBA" id="ARBA00008779"/>
    </source>
</evidence>
<keyword evidence="2 5" id="KW-0378">Hydrolase</keyword>
<dbReference type="CDD" id="cd16143">
    <property type="entry name" value="ARS_like"/>
    <property type="match status" value="1"/>
</dbReference>
<dbReference type="eggNOG" id="COG3119">
    <property type="taxonomic scope" value="Bacteria"/>
</dbReference>
<evidence type="ECO:0000256" key="3">
    <source>
        <dbReference type="PIRSR" id="PIRSR600917-52"/>
    </source>
</evidence>
<comment type="similarity">
    <text evidence="1">Belongs to the sulfatase family.</text>
</comment>
<evidence type="ECO:0000256" key="2">
    <source>
        <dbReference type="ARBA" id="ARBA00022801"/>
    </source>
</evidence>
<name>A0A060RB93_9BACT</name>
<dbReference type="STRING" id="1433126.BN938_2850"/>
<gene>
    <name evidence="5" type="ORF">BN938_2850</name>
</gene>
<feature type="domain" description="Sulfatase N-terminal" evidence="4">
    <location>
        <begin position="18"/>
        <end position="391"/>
    </location>
</feature>
<dbReference type="Proteomes" id="UP000027616">
    <property type="component" value="Chromosome I"/>
</dbReference>
<evidence type="ECO:0000259" key="4">
    <source>
        <dbReference type="Pfam" id="PF00884"/>
    </source>
</evidence>
<dbReference type="InterPro" id="IPR052701">
    <property type="entry name" value="GAG_Ulvan_Degrading_Sulfatases"/>
</dbReference>
<protein>
    <submittedName>
        <fullName evidence="5">Choline-sulfatase</fullName>
        <ecNumber evidence="5">3.1.6.6</ecNumber>
    </submittedName>
</protein>
<comment type="PTM">
    <text evidence="3">The conversion to 3-oxoalanine (also known as C-formylglycine, FGly), of a serine or cysteine residue in prokaryotes and of a cysteine residue in eukaryotes, is critical for catalytic activity.</text>
</comment>
<evidence type="ECO:0000313" key="6">
    <source>
        <dbReference type="Proteomes" id="UP000027616"/>
    </source>
</evidence>
<sequence>MGSAMFAALSASAQNQKPNIIIINADDLGYGDISCSGNWSTIKTPNVDRIAREGIRFTNFHATSATSTPSRFSLLTGKYAWRVPGTGVAPGDAAMIVTPAMKTMPEMLQRAGYTTAAVGKWHLGLGSERGKQNWNGEITPALKNLGFDYSFIMAATGDRVPCVYIENARVVNLDPSDPIQVSYSTPFAGEPTGKNNPELLKLHPSHGHDQALINGISRIGYMKGGKSALWIDEQIADRITEKAVKFIEDNSQKPFFLYFATNDIHVPRAPHARFVGKSGMGARGDAILSFDWSVGEILATLEKLGIGDNTLIILTSDNGPVIDDGYRDQAVELLGNHKPWAWMRGGKYSIFEAGTRVPTLARWGKNIRASSVSDAAISQVDLFATLAALTNQKLEKEEAPDSQNQLPALLGKDKKGRAHIIEHAGTHSYTEGEWKYIVPANGAAYSKLTNTEYGNNPEPQLYNIKKDRGEKQNLASKYPERVKELAARMEHYIKEYDK</sequence>